<evidence type="ECO:0000313" key="3">
    <source>
        <dbReference type="Proteomes" id="UP001549366"/>
    </source>
</evidence>
<feature type="domain" description="ABC-type transport auxiliary lipoprotein component" evidence="1">
    <location>
        <begin position="33"/>
        <end position="181"/>
    </location>
</feature>
<keyword evidence="2" id="KW-0449">Lipoprotein</keyword>
<proteinExistence type="predicted"/>
<keyword evidence="3" id="KW-1185">Reference proteome</keyword>
<gene>
    <name evidence="2" type="ORF">V5J35_000706</name>
</gene>
<dbReference type="RefSeq" id="WP_354009931.1">
    <property type="nucleotide sequence ID" value="NZ_JBEWTA010000001.1"/>
</dbReference>
<dbReference type="EMBL" id="JBEWTB010000002">
    <property type="protein sequence ID" value="MET4755514.1"/>
    <property type="molecule type" value="Genomic_DNA"/>
</dbReference>
<accession>A0ABV2SCL9</accession>
<dbReference type="Proteomes" id="UP001549366">
    <property type="component" value="Unassembled WGS sequence"/>
</dbReference>
<evidence type="ECO:0000313" key="2">
    <source>
        <dbReference type="EMBL" id="MET4755514.1"/>
    </source>
</evidence>
<dbReference type="SUPFAM" id="SSF159594">
    <property type="entry name" value="XCC0632-like"/>
    <property type="match status" value="1"/>
</dbReference>
<dbReference type="PROSITE" id="PS51257">
    <property type="entry name" value="PROKAR_LIPOPROTEIN"/>
    <property type="match status" value="1"/>
</dbReference>
<evidence type="ECO:0000259" key="1">
    <source>
        <dbReference type="Pfam" id="PF03886"/>
    </source>
</evidence>
<dbReference type="InterPro" id="IPR005586">
    <property type="entry name" value="ABC_trans_aux"/>
</dbReference>
<reference evidence="2 3" key="1">
    <citation type="submission" date="2024-06" db="EMBL/GenBank/DDBJ databases">
        <title>Genomic Encyclopedia of Type Strains, Phase V (KMG-V): Genome sequencing to study the core and pangenomes of soil and plant-associated prokaryotes.</title>
        <authorList>
            <person name="Whitman W."/>
        </authorList>
    </citation>
    <scope>NUCLEOTIDE SEQUENCE [LARGE SCALE GENOMIC DNA]</scope>
    <source>
        <strain evidence="2 3">NE40</strain>
    </source>
</reference>
<organism evidence="2 3">
    <name type="scientific">Endozoicomonas lisbonensis</name>
    <dbReference type="NCBI Taxonomy" id="3120522"/>
    <lineage>
        <taxon>Bacteria</taxon>
        <taxon>Pseudomonadati</taxon>
        <taxon>Pseudomonadota</taxon>
        <taxon>Gammaproteobacteria</taxon>
        <taxon>Oceanospirillales</taxon>
        <taxon>Endozoicomonadaceae</taxon>
        <taxon>Endozoicomonas</taxon>
    </lineage>
</organism>
<sequence>MKAVLYRPSAVLLAALIMMLLAGCASSVPYRYYTLQPMAERQESGLTGSVGVMPVAIPAWLDRSHMAYTDDAFQLHQLSLDRWGEPLAEAMTRVLTQNLQRKNPQADVFHGPWLRSQRPDTDIQAEVQNLMLKGQQLELEVSWRINGERRVNRYKATINEQPSAVELARAISEQLQQFSDDLQQSLKSESLKSGS</sequence>
<dbReference type="Gene3D" id="3.40.50.10610">
    <property type="entry name" value="ABC-type transport auxiliary lipoprotein component"/>
    <property type="match status" value="1"/>
</dbReference>
<comment type="caution">
    <text evidence="2">The sequence shown here is derived from an EMBL/GenBank/DDBJ whole genome shotgun (WGS) entry which is preliminary data.</text>
</comment>
<name>A0ABV2SCL9_9GAMM</name>
<protein>
    <submittedName>
        <fullName evidence="2">Lipoprotein YmbA</fullName>
    </submittedName>
</protein>
<dbReference type="Pfam" id="PF03886">
    <property type="entry name" value="ABC_trans_aux"/>
    <property type="match status" value="1"/>
</dbReference>